<name>A0ABR1JVH2_9AGAR</name>
<feature type="compositionally biased region" description="Basic and acidic residues" evidence="1">
    <location>
        <begin position="458"/>
        <end position="467"/>
    </location>
</feature>
<proteinExistence type="predicted"/>
<feature type="transmembrane region" description="Helical" evidence="2">
    <location>
        <begin position="55"/>
        <end position="76"/>
    </location>
</feature>
<dbReference type="PANTHER" id="PTHR40465:SF1">
    <property type="entry name" value="DUF6534 DOMAIN-CONTAINING PROTEIN"/>
    <property type="match status" value="1"/>
</dbReference>
<keyword evidence="5" id="KW-1185">Reference proteome</keyword>
<keyword evidence="2" id="KW-1133">Transmembrane helix</keyword>
<dbReference type="Pfam" id="PF20152">
    <property type="entry name" value="DUF6534"/>
    <property type="match status" value="1"/>
</dbReference>
<evidence type="ECO:0000256" key="2">
    <source>
        <dbReference type="SAM" id="Phobius"/>
    </source>
</evidence>
<feature type="compositionally biased region" description="Low complexity" evidence="1">
    <location>
        <begin position="330"/>
        <end position="341"/>
    </location>
</feature>
<feature type="region of interest" description="Disordered" evidence="1">
    <location>
        <begin position="330"/>
        <end position="412"/>
    </location>
</feature>
<accession>A0ABR1JVH2</accession>
<feature type="transmembrane region" description="Helical" evidence="2">
    <location>
        <begin position="201"/>
        <end position="222"/>
    </location>
</feature>
<evidence type="ECO:0000256" key="1">
    <source>
        <dbReference type="SAM" id="MobiDB-lite"/>
    </source>
</evidence>
<feature type="transmembrane region" description="Helical" evidence="2">
    <location>
        <begin position="126"/>
        <end position="148"/>
    </location>
</feature>
<keyword evidence="2" id="KW-0472">Membrane</keyword>
<feature type="compositionally biased region" description="Polar residues" evidence="1">
    <location>
        <begin position="444"/>
        <end position="454"/>
    </location>
</feature>
<feature type="transmembrane region" description="Helical" evidence="2">
    <location>
        <begin position="96"/>
        <end position="114"/>
    </location>
</feature>
<evidence type="ECO:0000313" key="4">
    <source>
        <dbReference type="EMBL" id="KAK7464849.1"/>
    </source>
</evidence>
<feature type="transmembrane region" description="Helical" evidence="2">
    <location>
        <begin position="168"/>
        <end position="189"/>
    </location>
</feature>
<keyword evidence="2" id="KW-0812">Transmembrane</keyword>
<feature type="transmembrane region" description="Helical" evidence="2">
    <location>
        <begin position="22"/>
        <end position="43"/>
    </location>
</feature>
<feature type="domain" description="DUF6534" evidence="3">
    <location>
        <begin position="173"/>
        <end position="259"/>
    </location>
</feature>
<feature type="region of interest" description="Disordered" evidence="1">
    <location>
        <begin position="434"/>
        <end position="475"/>
    </location>
</feature>
<dbReference type="Proteomes" id="UP001498398">
    <property type="component" value="Unassembled WGS sequence"/>
</dbReference>
<organism evidence="4 5">
    <name type="scientific">Marasmiellus scandens</name>
    <dbReference type="NCBI Taxonomy" id="2682957"/>
    <lineage>
        <taxon>Eukaryota</taxon>
        <taxon>Fungi</taxon>
        <taxon>Dikarya</taxon>
        <taxon>Basidiomycota</taxon>
        <taxon>Agaricomycotina</taxon>
        <taxon>Agaricomycetes</taxon>
        <taxon>Agaricomycetidae</taxon>
        <taxon>Agaricales</taxon>
        <taxon>Marasmiineae</taxon>
        <taxon>Omphalotaceae</taxon>
        <taxon>Marasmiellus</taxon>
    </lineage>
</organism>
<gene>
    <name evidence="4" type="ORF">VKT23_006054</name>
</gene>
<dbReference type="InterPro" id="IPR045339">
    <property type="entry name" value="DUF6534"/>
</dbReference>
<evidence type="ECO:0000259" key="3">
    <source>
        <dbReference type="Pfam" id="PF20152"/>
    </source>
</evidence>
<reference evidence="4 5" key="1">
    <citation type="submission" date="2024-01" db="EMBL/GenBank/DDBJ databases">
        <title>A draft genome for the cacao thread blight pathogen Marasmiellus scandens.</title>
        <authorList>
            <person name="Baruah I.K."/>
            <person name="Leung J."/>
            <person name="Bukari Y."/>
            <person name="Amoako-Attah I."/>
            <person name="Meinhardt L.W."/>
            <person name="Bailey B.A."/>
            <person name="Cohen S.P."/>
        </authorList>
    </citation>
    <scope>NUCLEOTIDE SEQUENCE [LARGE SCALE GENOMIC DNA]</scope>
    <source>
        <strain evidence="4 5">GH-19</strain>
    </source>
</reference>
<dbReference type="EMBL" id="JBANRG010000007">
    <property type="protein sequence ID" value="KAK7464849.1"/>
    <property type="molecule type" value="Genomic_DNA"/>
</dbReference>
<protein>
    <recommendedName>
        <fullName evidence="3">DUF6534 domain-containing protein</fullName>
    </recommendedName>
</protein>
<comment type="caution">
    <text evidence="4">The sequence shown here is derived from an EMBL/GenBank/DDBJ whole genome shotgun (WGS) entry which is preliminary data.</text>
</comment>
<feature type="compositionally biased region" description="Low complexity" evidence="1">
    <location>
        <begin position="392"/>
        <end position="409"/>
    </location>
</feature>
<sequence length="475" mass="52070">MTEAQKALGIPDDIVKIAGPLALGYLLSSILYGVLVLQIYLYYIAFPNDRRIIKALVYGCFALNTAQTILNVIDAFDIFGSGFGDITALQNMRRAGISVPIMTGLISCSVQVFYGYQIYILSRSKILVGSIVATAVTQCIGALVEGVYVVKINNLFSFQRKTFIECTVWLAGSALCDIIIAVSMTIYLLRAKRGFRRTHAIIVRLIRLIIETGTATAIVALIDSILFLTIQRYPYYTLPARCLGKIYANSLMVILNSRMKVVGGRDDDNENDNDDEKNYPYDEDSMDGYTTWMTSRAGNGRRVRRSYNLGFPPTRSGSMAMAGSISVPASMPPSMASAARPSKSRNRVSYMSEASRKTGGNGTRTPVSIVAPGARQSLGSFGLEQGGRTKGSDTSLHLDLDSDSGSLKSQEIKMSSQKPVEKVEDSQLRVHLQQPTLDHEHGISVNSVVSQDSMPRTGESHESEEFSTRSLVTRR</sequence>
<evidence type="ECO:0000313" key="5">
    <source>
        <dbReference type="Proteomes" id="UP001498398"/>
    </source>
</evidence>
<dbReference type="PANTHER" id="PTHR40465">
    <property type="entry name" value="CHROMOSOME 1, WHOLE GENOME SHOTGUN SEQUENCE"/>
    <property type="match status" value="1"/>
</dbReference>